<sequence>MPKTPNAHRPITSRPPVNTRWRRKPRSIIGLAERVSTTTKAIAAAAATAKAARMVPEVQPRDSPSMRA</sequence>
<protein>
    <submittedName>
        <fullName evidence="2">Uncharacterized protein</fullName>
    </submittedName>
</protein>
<reference evidence="2" key="1">
    <citation type="submission" date="2021-01" db="EMBL/GenBank/DDBJ databases">
        <title>Whole genome shotgun sequence of Actinoplanes ferrugineus NBRC 15555.</title>
        <authorList>
            <person name="Komaki H."/>
            <person name="Tamura T."/>
        </authorList>
    </citation>
    <scope>NUCLEOTIDE SEQUENCE</scope>
    <source>
        <strain evidence="2">NBRC 15555</strain>
    </source>
</reference>
<dbReference type="EMBL" id="BOMM01000014">
    <property type="protein sequence ID" value="GIE10158.1"/>
    <property type="molecule type" value="Genomic_DNA"/>
</dbReference>
<evidence type="ECO:0000256" key="1">
    <source>
        <dbReference type="SAM" id="MobiDB-lite"/>
    </source>
</evidence>
<comment type="caution">
    <text evidence="2">The sequence shown here is derived from an EMBL/GenBank/DDBJ whole genome shotgun (WGS) entry which is preliminary data.</text>
</comment>
<dbReference type="AlphaFoldDB" id="A0A919MBX1"/>
<organism evidence="2 3">
    <name type="scientific">Paractinoplanes ferrugineus</name>
    <dbReference type="NCBI Taxonomy" id="113564"/>
    <lineage>
        <taxon>Bacteria</taxon>
        <taxon>Bacillati</taxon>
        <taxon>Actinomycetota</taxon>
        <taxon>Actinomycetes</taxon>
        <taxon>Micromonosporales</taxon>
        <taxon>Micromonosporaceae</taxon>
        <taxon>Paractinoplanes</taxon>
    </lineage>
</organism>
<evidence type="ECO:0000313" key="2">
    <source>
        <dbReference type="EMBL" id="GIE10158.1"/>
    </source>
</evidence>
<proteinExistence type="predicted"/>
<dbReference type="Proteomes" id="UP000598174">
    <property type="component" value="Unassembled WGS sequence"/>
</dbReference>
<name>A0A919MBX1_9ACTN</name>
<evidence type="ECO:0000313" key="3">
    <source>
        <dbReference type="Proteomes" id="UP000598174"/>
    </source>
</evidence>
<gene>
    <name evidence="2" type="ORF">Afe05nite_19980</name>
</gene>
<accession>A0A919MBX1</accession>
<keyword evidence="3" id="KW-1185">Reference proteome</keyword>
<feature type="region of interest" description="Disordered" evidence="1">
    <location>
        <begin position="1"/>
        <end position="24"/>
    </location>
</feature>